<protein>
    <submittedName>
        <fullName evidence="2">Peroxisomal membrane protein LPX1</fullName>
    </submittedName>
</protein>
<dbReference type="InterPro" id="IPR050228">
    <property type="entry name" value="Carboxylesterase_BioH"/>
</dbReference>
<dbReference type="Pfam" id="PF12697">
    <property type="entry name" value="Abhydrolase_6"/>
    <property type="match status" value="1"/>
</dbReference>
<dbReference type="SUPFAM" id="SSF53474">
    <property type="entry name" value="alpha/beta-Hydrolases"/>
    <property type="match status" value="1"/>
</dbReference>
<gene>
    <name evidence="2" type="primary">LPX1</name>
    <name evidence="2" type="ORF">FIM1_4693</name>
</gene>
<feature type="domain" description="AB hydrolase-1" evidence="1">
    <location>
        <begin position="58"/>
        <end position="359"/>
    </location>
</feature>
<organism evidence="2 3">
    <name type="scientific">Kluyveromyces marxianus</name>
    <name type="common">Yeast</name>
    <name type="synonym">Candida kefyr</name>
    <dbReference type="NCBI Taxonomy" id="4911"/>
    <lineage>
        <taxon>Eukaryota</taxon>
        <taxon>Fungi</taxon>
        <taxon>Dikarya</taxon>
        <taxon>Ascomycota</taxon>
        <taxon>Saccharomycotina</taxon>
        <taxon>Saccharomycetes</taxon>
        <taxon>Saccharomycetales</taxon>
        <taxon>Saccharomycetaceae</taxon>
        <taxon>Kluyveromyces</taxon>
    </lineage>
</organism>
<dbReference type="EMBL" id="CP015061">
    <property type="protein sequence ID" value="QGN18366.1"/>
    <property type="molecule type" value="Genomic_DNA"/>
</dbReference>
<reference evidence="2 3" key="1">
    <citation type="submission" date="2016-03" db="EMBL/GenBank/DDBJ databases">
        <title>How can Kluyveromyces marxianus grow so fast - potential evolutionary course in Saccharomyces Complex revealed by comparative genomics.</title>
        <authorList>
            <person name="Mo W."/>
            <person name="Lu W."/>
            <person name="Yang X."/>
            <person name="Qi J."/>
            <person name="Lv H."/>
        </authorList>
    </citation>
    <scope>NUCLEOTIDE SEQUENCE [LARGE SCALE GENOMIC DNA]</scope>
    <source>
        <strain evidence="2 3">FIM1</strain>
    </source>
</reference>
<dbReference type="InterPro" id="IPR029058">
    <property type="entry name" value="AB_hydrolase_fold"/>
</dbReference>
<dbReference type="Proteomes" id="UP000422736">
    <property type="component" value="Chromosome 7"/>
</dbReference>
<evidence type="ECO:0000313" key="2">
    <source>
        <dbReference type="EMBL" id="QGN18366.1"/>
    </source>
</evidence>
<dbReference type="Gene3D" id="3.40.50.1820">
    <property type="entry name" value="alpha/beta hydrolase"/>
    <property type="match status" value="1"/>
</dbReference>
<accession>A0ABX6F2U1</accession>
<sequence length="410" mass="46853">MERVTKTIRAACPRSDYRSTLAGTDVLEVVYDVYVPRGGPLGEPYGASEAMGLPVVNIVFLHGTGMTRSIWEWYVEYLEAETRRGRWPFRLGKLITVDQVNHGDSGVVNRGKLGTTFHWVDGARDVVKICELELFDQEQQQQQQQQAYNSYNVLVGHSMGGHQALACGVLSPNMFQLIIGMEPVVKMVHKSGKGRPIESDIRLGPESIGSTMSLNYFKAISRKVEDTFDDKEGYIEFMRKRSFWTNADERILERFCEAEYYLEEVKQPQSPASVRVRVKTKTAKDQHLISYMCLYPYTVWLMNNLQWIKTPVVCLVGAKSRWCPPENYQLFQERIHNYQRITIPDVDHLMNIENPDTIAPLLLSHIRNGVSNANRDQLHTNKDDFGPLYTKFKAESIGRSSQAHAKLSKL</sequence>
<dbReference type="PANTHER" id="PTHR43194">
    <property type="entry name" value="HYDROLASE ALPHA/BETA FOLD FAMILY"/>
    <property type="match status" value="1"/>
</dbReference>
<proteinExistence type="predicted"/>
<keyword evidence="3" id="KW-1185">Reference proteome</keyword>
<name>A0ABX6F2U1_KLUMA</name>
<dbReference type="PANTHER" id="PTHR43194:SF2">
    <property type="entry name" value="PEROXISOMAL MEMBRANE PROTEIN LPX1"/>
    <property type="match status" value="1"/>
</dbReference>
<dbReference type="InterPro" id="IPR000073">
    <property type="entry name" value="AB_hydrolase_1"/>
</dbReference>
<evidence type="ECO:0000259" key="1">
    <source>
        <dbReference type="Pfam" id="PF12697"/>
    </source>
</evidence>
<evidence type="ECO:0000313" key="3">
    <source>
        <dbReference type="Proteomes" id="UP000422736"/>
    </source>
</evidence>